<protein>
    <submittedName>
        <fullName evidence="2">Uncharacterized protein</fullName>
    </submittedName>
</protein>
<name>A0AAW4L384_9BACT</name>
<sequence>MKRLILIACMLQIIVPGAFAASAKEEARIVALVTKAFKNKDATVLSDLYCWEGVTKEEHDETLKRDKELVKSGQVEKVSIIKATKEDNEGYVHNSVKYGPNLKIISNVEIKMITTKKDESTWSFPLGEKSGKLYIVLPKRVK</sequence>
<keyword evidence="3" id="KW-1185">Reference proteome</keyword>
<gene>
    <name evidence="2" type="ORF">KI809_13935</name>
</gene>
<comment type="caution">
    <text evidence="2">The sequence shown here is derived from an EMBL/GenBank/DDBJ whole genome shotgun (WGS) entry which is preliminary data.</text>
</comment>
<keyword evidence="1" id="KW-0732">Signal</keyword>
<dbReference type="EMBL" id="JAHCVJ010000005">
    <property type="protein sequence ID" value="MBT0665403.1"/>
    <property type="molecule type" value="Genomic_DNA"/>
</dbReference>
<feature type="signal peptide" evidence="1">
    <location>
        <begin position="1"/>
        <end position="20"/>
    </location>
</feature>
<organism evidence="2 3">
    <name type="scientific">Geoanaerobacter pelophilus</name>
    <dbReference type="NCBI Taxonomy" id="60036"/>
    <lineage>
        <taxon>Bacteria</taxon>
        <taxon>Pseudomonadati</taxon>
        <taxon>Thermodesulfobacteriota</taxon>
        <taxon>Desulfuromonadia</taxon>
        <taxon>Geobacterales</taxon>
        <taxon>Geobacteraceae</taxon>
        <taxon>Geoanaerobacter</taxon>
    </lineage>
</organism>
<dbReference type="AlphaFoldDB" id="A0AAW4L384"/>
<accession>A0AAW4L384</accession>
<dbReference type="Proteomes" id="UP000811899">
    <property type="component" value="Unassembled WGS sequence"/>
</dbReference>
<reference evidence="2 3" key="1">
    <citation type="submission" date="2021-05" db="EMBL/GenBank/DDBJ databases">
        <title>The draft genome of Geobacter pelophilus DSM 12255.</title>
        <authorList>
            <person name="Xu Z."/>
            <person name="Masuda Y."/>
            <person name="Itoh H."/>
            <person name="Senoo K."/>
        </authorList>
    </citation>
    <scope>NUCLEOTIDE SEQUENCE [LARGE SCALE GENOMIC DNA]</scope>
    <source>
        <strain evidence="2 3">DSM 12255</strain>
    </source>
</reference>
<evidence type="ECO:0000313" key="3">
    <source>
        <dbReference type="Proteomes" id="UP000811899"/>
    </source>
</evidence>
<dbReference type="RefSeq" id="WP_214172166.1">
    <property type="nucleotide sequence ID" value="NZ_JAHCVJ010000005.1"/>
</dbReference>
<evidence type="ECO:0000256" key="1">
    <source>
        <dbReference type="SAM" id="SignalP"/>
    </source>
</evidence>
<feature type="chain" id="PRO_5043475926" evidence="1">
    <location>
        <begin position="21"/>
        <end position="142"/>
    </location>
</feature>
<proteinExistence type="predicted"/>
<evidence type="ECO:0000313" key="2">
    <source>
        <dbReference type="EMBL" id="MBT0665403.1"/>
    </source>
</evidence>